<dbReference type="GO" id="GO:0004674">
    <property type="term" value="F:protein serine/threonine kinase activity"/>
    <property type="evidence" value="ECO:0007669"/>
    <property type="project" value="TreeGrafter"/>
</dbReference>
<dbReference type="SUPFAM" id="SSF81606">
    <property type="entry name" value="PP2C-like"/>
    <property type="match status" value="1"/>
</dbReference>
<keyword evidence="6" id="KW-0472">Membrane</keyword>
<evidence type="ECO:0000256" key="4">
    <source>
        <dbReference type="ARBA" id="ARBA00022840"/>
    </source>
</evidence>
<keyword evidence="6" id="KW-0812">Transmembrane</keyword>
<dbReference type="Gene3D" id="1.10.510.10">
    <property type="entry name" value="Transferase(Phosphotransferase) domain 1"/>
    <property type="match status" value="1"/>
</dbReference>
<dbReference type="CDD" id="cd00143">
    <property type="entry name" value="PP2Cc"/>
    <property type="match status" value="1"/>
</dbReference>
<dbReference type="STRING" id="1420916.AU14_07585"/>
<evidence type="ECO:0000259" key="8">
    <source>
        <dbReference type="PROSITE" id="PS51746"/>
    </source>
</evidence>
<organism evidence="9 10">
    <name type="scientific">Marinobacter similis</name>
    <dbReference type="NCBI Taxonomy" id="1420916"/>
    <lineage>
        <taxon>Bacteria</taxon>
        <taxon>Pseudomonadati</taxon>
        <taxon>Pseudomonadota</taxon>
        <taxon>Gammaproteobacteria</taxon>
        <taxon>Pseudomonadales</taxon>
        <taxon>Marinobacteraceae</taxon>
        <taxon>Marinobacter</taxon>
    </lineage>
</organism>
<dbReference type="Gene3D" id="3.30.200.20">
    <property type="entry name" value="Phosphorylase Kinase, domain 1"/>
    <property type="match status" value="1"/>
</dbReference>
<dbReference type="AlphaFoldDB" id="W5YHL3"/>
<keyword evidence="10" id="KW-1185">Reference proteome</keyword>
<evidence type="ECO:0000256" key="6">
    <source>
        <dbReference type="SAM" id="Phobius"/>
    </source>
</evidence>
<protein>
    <submittedName>
        <fullName evidence="9">Protein kinase</fullName>
    </submittedName>
</protein>
<dbReference type="InterPro" id="IPR036457">
    <property type="entry name" value="PPM-type-like_dom_sf"/>
</dbReference>
<sequence>MPEPCPDPATAQAGTPPPVSLPDGGKPVSAQLEITVGQYSDRGLKTANQDFHGLLIPDPLQRATKGIAVAIADGISSSNVSQVASESAVAGFLSDYFSTPETWSVKKSVQRVLLATNAWLHAQTRRSQYRYDLDRGYICTLSVLVLKSTTAHVFNVGDSRVYRVHDRALEQLTTDHRLWLSRTESCLTRAMGMDHQLDIDYQQAPLQVGDRFLLATDGVYEPLAETEILERLQRHPDDLTAAAKALAAAALAAGSDDNLTVQIIRIDNLPKTQQAGELSRELSQLPFAPELAPGRSFDGYRIQRQIHASGRSHVFQAVDEATQTPVVIKIPSTDLRDDPEYLEQFATEEWIARRISNPHVVRPFAPDRPRSWVYLVTEFVEGRTLKQWMLDHPAPALETVRNLVDQIGRGLRAFHRLEMVHQDLKPENILVDAAGTVTLIDFGATRVAGLQEMTDTDTGHYPRGAALYSAPETMLGEPGSWLADQFSLGVITYQLLTGQLPFGAEVPKIRSRSQQRRLTYQSARPYREDVPMWVDDALARALHPEPHRRYPALSEFLHDLRQPGTDWQSRHRPPLMERHPVAFWQSLSALLLLALLAALAFD</sequence>
<keyword evidence="6" id="KW-1133">Transmembrane helix</keyword>
<dbReference type="Pfam" id="PF00069">
    <property type="entry name" value="Pkinase"/>
    <property type="match status" value="1"/>
</dbReference>
<dbReference type="InterPro" id="IPR000719">
    <property type="entry name" value="Prot_kinase_dom"/>
</dbReference>
<dbReference type="PROSITE" id="PS00108">
    <property type="entry name" value="PROTEIN_KINASE_ST"/>
    <property type="match status" value="1"/>
</dbReference>
<feature type="domain" description="PPM-type phosphatase" evidence="8">
    <location>
        <begin position="35"/>
        <end position="266"/>
    </location>
</feature>
<proteinExistence type="predicted"/>
<dbReference type="HOGENOM" id="CLU_034273_0_0_6"/>
<dbReference type="OrthoDB" id="9801841at2"/>
<keyword evidence="1" id="KW-0808">Transferase</keyword>
<gene>
    <name evidence="9" type="ORF">AU14_07585</name>
</gene>
<dbReference type="EMBL" id="CP007151">
    <property type="protein sequence ID" value="AHI28520.1"/>
    <property type="molecule type" value="Genomic_DNA"/>
</dbReference>
<dbReference type="Pfam" id="PF13672">
    <property type="entry name" value="PP2C_2"/>
    <property type="match status" value="1"/>
</dbReference>
<keyword evidence="3 9" id="KW-0418">Kinase</keyword>
<evidence type="ECO:0000259" key="7">
    <source>
        <dbReference type="PROSITE" id="PS50011"/>
    </source>
</evidence>
<dbReference type="InterPro" id="IPR011009">
    <property type="entry name" value="Kinase-like_dom_sf"/>
</dbReference>
<dbReference type="PROSITE" id="PS51746">
    <property type="entry name" value="PPM_2"/>
    <property type="match status" value="1"/>
</dbReference>
<dbReference type="PANTHER" id="PTHR43289:SF6">
    <property type="entry name" value="SERINE_THREONINE-PROTEIN KINASE NEKL-3"/>
    <property type="match status" value="1"/>
</dbReference>
<evidence type="ECO:0000256" key="5">
    <source>
        <dbReference type="SAM" id="MobiDB-lite"/>
    </source>
</evidence>
<dbReference type="InterPro" id="IPR008271">
    <property type="entry name" value="Ser/Thr_kinase_AS"/>
</dbReference>
<name>W5YHL3_9GAMM</name>
<dbReference type="KEGG" id="msx:AU14_07585"/>
<reference evidence="9 10" key="1">
    <citation type="journal article" date="2014" name="Genome Announc.">
        <title>Draft Genome Sequences of Marinobacter similis A3d10T and Marinobacter salarius R9SW1T.</title>
        <authorList>
            <person name="Ivanova E.P."/>
            <person name="Ng H.J."/>
            <person name="Webb H.K."/>
            <person name="Feng G."/>
            <person name="Oshima K."/>
            <person name="Hattori M."/>
            <person name="Ohkuma M."/>
            <person name="Sergeev A.F."/>
            <person name="Mikhailov V.V."/>
            <person name="Crawford R.J."/>
            <person name="Sawabe T."/>
        </authorList>
    </citation>
    <scope>NUCLEOTIDE SEQUENCE [LARGE SCALE GENOMIC DNA]</scope>
    <source>
        <strain evidence="9 10">A3d10</strain>
    </source>
</reference>
<dbReference type="PANTHER" id="PTHR43289">
    <property type="entry name" value="MITOGEN-ACTIVATED PROTEIN KINASE KINASE KINASE 20-RELATED"/>
    <property type="match status" value="1"/>
</dbReference>
<dbReference type="SUPFAM" id="SSF56112">
    <property type="entry name" value="Protein kinase-like (PK-like)"/>
    <property type="match status" value="1"/>
</dbReference>
<dbReference type="SMART" id="SM00331">
    <property type="entry name" value="PP2C_SIG"/>
    <property type="match status" value="1"/>
</dbReference>
<dbReference type="SMART" id="SM00220">
    <property type="entry name" value="S_TKc"/>
    <property type="match status" value="1"/>
</dbReference>
<keyword evidence="4" id="KW-0067">ATP-binding</keyword>
<feature type="transmembrane region" description="Helical" evidence="6">
    <location>
        <begin position="582"/>
        <end position="601"/>
    </location>
</feature>
<dbReference type="CDD" id="cd14014">
    <property type="entry name" value="STKc_PknB_like"/>
    <property type="match status" value="1"/>
</dbReference>
<evidence type="ECO:0000256" key="3">
    <source>
        <dbReference type="ARBA" id="ARBA00022777"/>
    </source>
</evidence>
<evidence type="ECO:0000313" key="9">
    <source>
        <dbReference type="EMBL" id="AHI28520.1"/>
    </source>
</evidence>
<keyword evidence="2" id="KW-0547">Nucleotide-binding</keyword>
<dbReference type="SMART" id="SM00332">
    <property type="entry name" value="PP2Cc"/>
    <property type="match status" value="1"/>
</dbReference>
<dbReference type="InterPro" id="IPR001932">
    <property type="entry name" value="PPM-type_phosphatase-like_dom"/>
</dbReference>
<accession>W5YHL3</accession>
<dbReference type="GO" id="GO:0005524">
    <property type="term" value="F:ATP binding"/>
    <property type="evidence" value="ECO:0007669"/>
    <property type="project" value="UniProtKB-KW"/>
</dbReference>
<feature type="region of interest" description="Disordered" evidence="5">
    <location>
        <begin position="1"/>
        <end position="27"/>
    </location>
</feature>
<dbReference type="PROSITE" id="PS50011">
    <property type="entry name" value="PROTEIN_KINASE_DOM"/>
    <property type="match status" value="1"/>
</dbReference>
<dbReference type="Gene3D" id="3.60.40.10">
    <property type="entry name" value="PPM-type phosphatase domain"/>
    <property type="match status" value="1"/>
</dbReference>
<evidence type="ECO:0000313" key="10">
    <source>
        <dbReference type="Proteomes" id="UP000061489"/>
    </source>
</evidence>
<evidence type="ECO:0000256" key="1">
    <source>
        <dbReference type="ARBA" id="ARBA00022679"/>
    </source>
</evidence>
<dbReference type="Proteomes" id="UP000061489">
    <property type="component" value="Chromosome"/>
</dbReference>
<feature type="domain" description="Protein kinase" evidence="7">
    <location>
        <begin position="300"/>
        <end position="561"/>
    </location>
</feature>
<evidence type="ECO:0000256" key="2">
    <source>
        <dbReference type="ARBA" id="ARBA00022741"/>
    </source>
</evidence>